<evidence type="ECO:0000313" key="6">
    <source>
        <dbReference type="Proteomes" id="UP000323011"/>
    </source>
</evidence>
<evidence type="ECO:0000313" key="5">
    <source>
        <dbReference type="Proteomes" id="UP000322899"/>
    </source>
</evidence>
<dbReference type="Proteomes" id="UP000322899">
    <property type="component" value="Unassembled WGS sequence"/>
</dbReference>
<dbReference type="InterPro" id="IPR006849">
    <property type="entry name" value="Elp1"/>
</dbReference>
<evidence type="ECO:0000313" key="4">
    <source>
        <dbReference type="EMBL" id="KAA0177566.1"/>
    </source>
</evidence>
<dbReference type="PANTHER" id="PTHR12747:SF0">
    <property type="entry name" value="ELONGATOR COMPLEX PROTEIN 1"/>
    <property type="match status" value="1"/>
</dbReference>
<dbReference type="PANTHER" id="PTHR12747">
    <property type="entry name" value="ELONGATOR COMPLEX PROTEIN 1"/>
    <property type="match status" value="1"/>
</dbReference>
<dbReference type="Pfam" id="PF04762">
    <property type="entry name" value="Beta-prop_ELP1_1st"/>
    <property type="match status" value="1"/>
</dbReference>
<comment type="caution">
    <text evidence="3">The sequence shown here is derived from an EMBL/GenBank/DDBJ whole genome shotgun (WGS) entry which is preliminary data.</text>
</comment>
<dbReference type="InterPro" id="IPR011044">
    <property type="entry name" value="Quino_amine_DH_bsu"/>
</dbReference>
<dbReference type="AlphaFoldDB" id="A0A5A8C2Y7"/>
<keyword evidence="6" id="KW-1185">Reference proteome</keyword>
<dbReference type="EMBL" id="VLTO01000003">
    <property type="protein sequence ID" value="KAA0177566.1"/>
    <property type="molecule type" value="Genomic_DNA"/>
</dbReference>
<evidence type="ECO:0000259" key="2">
    <source>
        <dbReference type="Pfam" id="PF04762"/>
    </source>
</evidence>
<accession>A0A5A8C2Y7</accession>
<proteinExistence type="predicted"/>
<dbReference type="Proteomes" id="UP000323011">
    <property type="component" value="Unassembled WGS sequence"/>
</dbReference>
<feature type="region of interest" description="Disordered" evidence="1">
    <location>
        <begin position="236"/>
        <end position="278"/>
    </location>
</feature>
<dbReference type="GO" id="GO:0000049">
    <property type="term" value="F:tRNA binding"/>
    <property type="evidence" value="ECO:0007669"/>
    <property type="project" value="TreeGrafter"/>
</dbReference>
<reference evidence="5 6" key="1">
    <citation type="submission" date="2019-07" db="EMBL/GenBank/DDBJ databases">
        <title>Genomes of Cafeteria roenbergensis.</title>
        <authorList>
            <person name="Fischer M.G."/>
            <person name="Hackl T."/>
            <person name="Roman M."/>
        </authorList>
    </citation>
    <scope>NUCLEOTIDE SEQUENCE [LARGE SCALE GENOMIC DNA]</scope>
    <source>
        <strain evidence="3 6">BVI</strain>
        <strain evidence="4 5">E4-10P</strain>
    </source>
</reference>
<protein>
    <recommendedName>
        <fullName evidence="2">ELP1 first N-terminal beta-propeller domain-containing protein</fullName>
    </recommendedName>
</protein>
<evidence type="ECO:0000256" key="1">
    <source>
        <dbReference type="SAM" id="MobiDB-lite"/>
    </source>
</evidence>
<dbReference type="InterPro" id="IPR056164">
    <property type="entry name" value="Beta-prop_ELP1_1st"/>
</dbReference>
<organism evidence="3 6">
    <name type="scientific">Cafeteria roenbergensis</name>
    <name type="common">Marine flagellate</name>
    <dbReference type="NCBI Taxonomy" id="33653"/>
    <lineage>
        <taxon>Eukaryota</taxon>
        <taxon>Sar</taxon>
        <taxon>Stramenopiles</taxon>
        <taxon>Bigyra</taxon>
        <taxon>Opalozoa</taxon>
        <taxon>Bicosoecida</taxon>
        <taxon>Cafeteriaceae</taxon>
        <taxon>Cafeteria</taxon>
    </lineage>
</organism>
<dbReference type="SUPFAM" id="SSF50969">
    <property type="entry name" value="YVTN repeat-like/Quinoprotein amine dehydrogenase"/>
    <property type="match status" value="1"/>
</dbReference>
<dbReference type="GO" id="GO:0005829">
    <property type="term" value="C:cytosol"/>
    <property type="evidence" value="ECO:0007669"/>
    <property type="project" value="TreeGrafter"/>
</dbReference>
<dbReference type="GO" id="GO:0002926">
    <property type="term" value="P:tRNA wobble base 5-methoxycarbonylmethyl-2-thiouridinylation"/>
    <property type="evidence" value="ECO:0007669"/>
    <property type="project" value="TreeGrafter"/>
</dbReference>
<gene>
    <name evidence="4" type="ORF">FNF27_00736</name>
    <name evidence="3" type="ORF">FNF29_07527</name>
</gene>
<dbReference type="EMBL" id="VLTN01000071">
    <property type="protein sequence ID" value="KAA0147155.1"/>
    <property type="molecule type" value="Genomic_DNA"/>
</dbReference>
<name>A0A5A8C2Y7_CAFRO</name>
<feature type="domain" description="ELP1 first N-terminal beta-propeller" evidence="2">
    <location>
        <begin position="87"/>
        <end position="169"/>
    </location>
</feature>
<dbReference type="UniPathway" id="UPA00988"/>
<feature type="compositionally biased region" description="Low complexity" evidence="1">
    <location>
        <begin position="236"/>
        <end position="262"/>
    </location>
</feature>
<evidence type="ECO:0000313" key="3">
    <source>
        <dbReference type="EMBL" id="KAA0147155.1"/>
    </source>
</evidence>
<sequence>MQNLVVLGDARHSLSLGDEGAGAVSAVVVDQAHDWAFVLTEGGLVARVRTGGSAAPEGGSARVQAVGVPAWGMLPKASGPWRFGFSLSTQDRLLFVASSGLIVTASPEWDLALAGAAGPPAVECEVIGEVGDGISGASVSADGQLLLLATGAGALLALTTSSWSVLAEVPSPARPAAGSPVHLSWRPDGAFAASLAAEEGSGGSDDAAAANTVVEAAGPADVLRCASDVQGLLPVDPASAGPDATDAGAAAAAGSDASQAASEQPPAKDGVSATEHTGRRFRRPAPAMTPAQAAAAPSASASGGTLRVWAQTLGLHGTGRLEDGAPLHAVQLGCSSAGSAAVRARERVLLG</sequence>
<dbReference type="GO" id="GO:0033588">
    <property type="term" value="C:elongator holoenzyme complex"/>
    <property type="evidence" value="ECO:0007669"/>
    <property type="project" value="InterPro"/>
</dbReference>